<dbReference type="SUPFAM" id="SSF52172">
    <property type="entry name" value="CheY-like"/>
    <property type="match status" value="1"/>
</dbReference>
<evidence type="ECO:0000259" key="2">
    <source>
        <dbReference type="PROSITE" id="PS50110"/>
    </source>
</evidence>
<dbReference type="Gene3D" id="3.40.50.2300">
    <property type="match status" value="1"/>
</dbReference>
<reference evidence="3 4" key="1">
    <citation type="journal article" date="2011" name="Appl. Environ. Microbiol.">
        <title>Contribution of a Sodium Ion Gradient to Energy Conservation during Fermentation in the Cyanobacterium Arthrospira (Spirulina) maxima CS-328.</title>
        <authorList>
            <person name="Carrieri D."/>
            <person name="Ananyev G."/>
            <person name="Lenz O."/>
            <person name="Bryant D.A."/>
            <person name="Dismukes G.C."/>
        </authorList>
    </citation>
    <scope>NUCLEOTIDE SEQUENCE [LARGE SCALE GENOMIC DNA]</scope>
    <source>
        <strain evidence="3 4">CS-328</strain>
    </source>
</reference>
<dbReference type="InterPro" id="IPR001789">
    <property type="entry name" value="Sig_transdc_resp-reg_receiver"/>
</dbReference>
<keyword evidence="4" id="KW-1185">Reference proteome</keyword>
<evidence type="ECO:0000256" key="1">
    <source>
        <dbReference type="PROSITE-ProRule" id="PRU00169"/>
    </source>
</evidence>
<protein>
    <submittedName>
        <fullName evidence="3">Response regulator receiver protein</fullName>
    </submittedName>
</protein>
<keyword evidence="1" id="KW-0597">Phosphoprotein</keyword>
<organism evidence="3 4">
    <name type="scientific">Limnospira maxima CS-328</name>
    <dbReference type="NCBI Taxonomy" id="513049"/>
    <lineage>
        <taxon>Bacteria</taxon>
        <taxon>Bacillati</taxon>
        <taxon>Cyanobacteriota</taxon>
        <taxon>Cyanophyceae</taxon>
        <taxon>Oscillatoriophycideae</taxon>
        <taxon>Oscillatoriales</taxon>
        <taxon>Sirenicapillariaceae</taxon>
        <taxon>Limnospira</taxon>
    </lineage>
</organism>
<comment type="caution">
    <text evidence="3">The sequence shown here is derived from an EMBL/GenBank/DDBJ whole genome shotgun (WGS) entry which is preliminary data.</text>
</comment>
<dbReference type="PROSITE" id="PS50110">
    <property type="entry name" value="RESPONSE_REGULATORY"/>
    <property type="match status" value="1"/>
</dbReference>
<dbReference type="Proteomes" id="UP000004061">
    <property type="component" value="Unassembled WGS sequence"/>
</dbReference>
<evidence type="ECO:0000313" key="4">
    <source>
        <dbReference type="Proteomes" id="UP000004061"/>
    </source>
</evidence>
<feature type="modified residue" description="4-aspartylphosphate" evidence="1">
    <location>
        <position position="62"/>
    </location>
</feature>
<dbReference type="InterPro" id="IPR011006">
    <property type="entry name" value="CheY-like_superfamily"/>
</dbReference>
<name>B5W3Y8_LIMMA</name>
<dbReference type="GO" id="GO:0000160">
    <property type="term" value="P:phosphorelay signal transduction system"/>
    <property type="evidence" value="ECO:0007669"/>
    <property type="project" value="InterPro"/>
</dbReference>
<dbReference type="EMBL" id="ABYK01000028">
    <property type="protein sequence ID" value="EDZ93711.1"/>
    <property type="molecule type" value="Genomic_DNA"/>
</dbReference>
<evidence type="ECO:0000313" key="3">
    <source>
        <dbReference type="EMBL" id="EDZ93711.1"/>
    </source>
</evidence>
<feature type="domain" description="Response regulatory" evidence="2">
    <location>
        <begin position="5"/>
        <end position="73"/>
    </location>
</feature>
<proteinExistence type="predicted"/>
<dbReference type="AlphaFoldDB" id="B5W3Y8"/>
<sequence length="73" mass="8074">MTKPVILCVDDEPMILDTLRRLLRRTLGGKYRFECAGSGSEGIKLAQELIEAGEELAVVISDYMMPGLRGDEC</sequence>
<gene>
    <name evidence="3" type="ORF">AmaxDRAFT_3486</name>
</gene>
<accession>B5W3Y8</accession>